<dbReference type="PANTHER" id="PTHR46500">
    <property type="entry name" value="CILIA- AND FLAGELLA-ASSOCIATED PROTEIN 221"/>
    <property type="match status" value="1"/>
</dbReference>
<evidence type="ECO:0000313" key="2">
    <source>
        <dbReference type="Proteomes" id="UP001648503"/>
    </source>
</evidence>
<accession>A0ABQ8FN04</accession>
<dbReference type="PANTHER" id="PTHR46500:SF1">
    <property type="entry name" value="CILIA- AND FLAGELLA-ASSOCIATED PROTEIN 221"/>
    <property type="match status" value="1"/>
</dbReference>
<sequence>MLCIEPPYLHFPFDKVPNLSPTETDQNKVLTKYNHQEILSSTALTSLSSSIVYTPHSISTQEYPALILSKTIRVRNIGPRRTRIKLLPLQPDSHFRLVTNKKGYIYPGDYETVNIEFICTSWKSVQDVFYIESSEMDKMSVQLFAFPALLSLDISRRFGFGTSLVNKSKTKTMRLPNNTDVDFDFQILIQEEQPLNSFSIWPMDGVLRAKSETAVTVTFMPFILGHAQCVFSIQTSQYAFVPIQCQATGDAQLLPQSRILPDIVTHQQQSKDTKKTSTSPLNPVHCAKDDKHYPFHQTKKVPLNKIIPAQVQPHYDNTASQNQSAFDEELNSRAEIQRRKTLCMFVCIGEDRPLETNVNTESGIWSESCNGSRDIETVSSLKCQISVDSPPRTTTCSTVRIQAPTIEPGYVPQISFSNDRPDQRLARLFTKAGWRVIRRIRATKRIQTLKASKGDDPECIPQSEACTPSVMTQTEQTIASIPMEIHDY</sequence>
<dbReference type="EMBL" id="JAFCIX010000062">
    <property type="protein sequence ID" value="KAH6599643.1"/>
    <property type="molecule type" value="Genomic_DNA"/>
</dbReference>
<keyword evidence="2" id="KW-1185">Reference proteome</keyword>
<comment type="caution">
    <text evidence="1">The sequence shown here is derived from an EMBL/GenBank/DDBJ whole genome shotgun (WGS) entry which is preliminary data.</text>
</comment>
<evidence type="ECO:0000313" key="1">
    <source>
        <dbReference type="EMBL" id="KAH6599643.1"/>
    </source>
</evidence>
<dbReference type="Proteomes" id="UP001648503">
    <property type="component" value="Unassembled WGS sequence"/>
</dbReference>
<dbReference type="InterPro" id="IPR029676">
    <property type="entry name" value="CFAP221"/>
</dbReference>
<organism evidence="1 2">
    <name type="scientific">Batrachochytrium salamandrivorans</name>
    <dbReference type="NCBI Taxonomy" id="1357716"/>
    <lineage>
        <taxon>Eukaryota</taxon>
        <taxon>Fungi</taxon>
        <taxon>Fungi incertae sedis</taxon>
        <taxon>Chytridiomycota</taxon>
        <taxon>Chytridiomycota incertae sedis</taxon>
        <taxon>Chytridiomycetes</taxon>
        <taxon>Rhizophydiales</taxon>
        <taxon>Rhizophydiales incertae sedis</taxon>
        <taxon>Batrachochytrium</taxon>
    </lineage>
</organism>
<dbReference type="InterPro" id="IPR013783">
    <property type="entry name" value="Ig-like_fold"/>
</dbReference>
<gene>
    <name evidence="1" type="ORF">BASA50_002840</name>
</gene>
<protein>
    <recommendedName>
        <fullName evidence="3">MSP domain-containing protein</fullName>
    </recommendedName>
</protein>
<proteinExistence type="predicted"/>
<reference evidence="1 2" key="1">
    <citation type="submission" date="2021-02" db="EMBL/GenBank/DDBJ databases">
        <title>Variation within the Batrachochytrium salamandrivorans European outbreak.</title>
        <authorList>
            <person name="Kelly M."/>
            <person name="Pasmans F."/>
            <person name="Shea T.P."/>
            <person name="Munoz J.F."/>
            <person name="Carranza S."/>
            <person name="Cuomo C.A."/>
            <person name="Martel A."/>
        </authorList>
    </citation>
    <scope>NUCLEOTIDE SEQUENCE [LARGE SCALE GENOMIC DNA]</scope>
    <source>
        <strain evidence="1 2">AMFP18/2</strain>
    </source>
</reference>
<name>A0ABQ8FN04_9FUNG</name>
<dbReference type="Gene3D" id="2.60.40.10">
    <property type="entry name" value="Immunoglobulins"/>
    <property type="match status" value="2"/>
</dbReference>
<evidence type="ECO:0008006" key="3">
    <source>
        <dbReference type="Google" id="ProtNLM"/>
    </source>
</evidence>